<protein>
    <submittedName>
        <fullName evidence="2">Uncharacterized protein</fullName>
    </submittedName>
</protein>
<organism evidence="2 3">
    <name type="scientific">Chiloscyllium punctatum</name>
    <name type="common">Brownbanded bambooshark</name>
    <name type="synonym">Hemiscyllium punctatum</name>
    <dbReference type="NCBI Taxonomy" id="137246"/>
    <lineage>
        <taxon>Eukaryota</taxon>
        <taxon>Metazoa</taxon>
        <taxon>Chordata</taxon>
        <taxon>Craniata</taxon>
        <taxon>Vertebrata</taxon>
        <taxon>Chondrichthyes</taxon>
        <taxon>Elasmobranchii</taxon>
        <taxon>Galeomorphii</taxon>
        <taxon>Galeoidea</taxon>
        <taxon>Orectolobiformes</taxon>
        <taxon>Hemiscylliidae</taxon>
        <taxon>Chiloscyllium</taxon>
    </lineage>
</organism>
<dbReference type="Proteomes" id="UP000287033">
    <property type="component" value="Unassembled WGS sequence"/>
</dbReference>
<name>A0A401TEH3_CHIPU</name>
<dbReference type="AlphaFoldDB" id="A0A401TEH3"/>
<comment type="caution">
    <text evidence="2">The sequence shown here is derived from an EMBL/GenBank/DDBJ whole genome shotgun (WGS) entry which is preliminary data.</text>
</comment>
<dbReference type="EMBL" id="BEZZ01057596">
    <property type="protein sequence ID" value="GCC41042.1"/>
    <property type="molecule type" value="Genomic_DNA"/>
</dbReference>
<feature type="region of interest" description="Disordered" evidence="1">
    <location>
        <begin position="52"/>
        <end position="100"/>
    </location>
</feature>
<evidence type="ECO:0000256" key="1">
    <source>
        <dbReference type="SAM" id="MobiDB-lite"/>
    </source>
</evidence>
<gene>
    <name evidence="2" type="ORF">chiPu_0025376</name>
</gene>
<proteinExistence type="predicted"/>
<reference evidence="2 3" key="1">
    <citation type="journal article" date="2018" name="Nat. Ecol. Evol.">
        <title>Shark genomes provide insights into elasmobranch evolution and the origin of vertebrates.</title>
        <authorList>
            <person name="Hara Y"/>
            <person name="Yamaguchi K"/>
            <person name="Onimaru K"/>
            <person name="Kadota M"/>
            <person name="Koyanagi M"/>
            <person name="Keeley SD"/>
            <person name="Tatsumi K"/>
            <person name="Tanaka K"/>
            <person name="Motone F"/>
            <person name="Kageyama Y"/>
            <person name="Nozu R"/>
            <person name="Adachi N"/>
            <person name="Nishimura O"/>
            <person name="Nakagawa R"/>
            <person name="Tanegashima C"/>
            <person name="Kiyatake I"/>
            <person name="Matsumoto R"/>
            <person name="Murakumo K"/>
            <person name="Nishida K"/>
            <person name="Terakita A"/>
            <person name="Kuratani S"/>
            <person name="Sato K"/>
            <person name="Hyodo S Kuraku.S."/>
        </authorList>
    </citation>
    <scope>NUCLEOTIDE SEQUENCE [LARGE SCALE GENOMIC DNA]</scope>
</reference>
<evidence type="ECO:0000313" key="2">
    <source>
        <dbReference type="EMBL" id="GCC41042.1"/>
    </source>
</evidence>
<sequence>MRGRRGALDPLCRRQGKGLMSRKASDDLAPIPVCLSLSLSLTHTMADALTWAAAETQRRPPAHSPHSPNPSHPPPSDRSGPNFRGPPATAPPAVPEDSLRQAVSHNWTPSACPLAGMTLRFREIRPLLEGPHGLTPSLHTYEYVIESHSLLQGKQLHT</sequence>
<feature type="compositionally biased region" description="Pro residues" evidence="1">
    <location>
        <begin position="67"/>
        <end position="76"/>
    </location>
</feature>
<evidence type="ECO:0000313" key="3">
    <source>
        <dbReference type="Proteomes" id="UP000287033"/>
    </source>
</evidence>
<accession>A0A401TEH3</accession>
<keyword evidence="3" id="KW-1185">Reference proteome</keyword>